<keyword evidence="6" id="KW-0464">Manganese</keyword>
<dbReference type="EMBL" id="ML210232">
    <property type="protein sequence ID" value="TFK22791.1"/>
    <property type="molecule type" value="Genomic_DNA"/>
</dbReference>
<evidence type="ECO:0000256" key="1">
    <source>
        <dbReference type="ARBA" id="ARBA00001936"/>
    </source>
</evidence>
<sequence>MATSTTSSPKKPVPRPSASLVIVNDRNEVLLVQRNPKATAFGGFHVFPGGNYDQQDRTLAITAIRETFEESGLLLASSTDASKSVASEQSLDEARHVIHQQRKTFDSFLTEHNLKADTGSLLPFTQWITPIGPPKRFETQFFVTFLPSSSAAGFSSGQKPERLPTPDGGQEVIAARFLHPSDAVAESKAGKLNFMPPQFYILSTLAEILKGSVNTAEQRSKVQELSSGAFGRMVINPVGAGKDDQGRQILTYEGDELRGGSKGRLHRALLRMTKGAPQEISLARNFDIFTEIEAISRPTSSKL</sequence>
<dbReference type="PANTHER" id="PTHR12318">
    <property type="entry name" value="TESTOSTERONE-REGULATED PROTEIN RP2"/>
    <property type="match status" value="1"/>
</dbReference>
<reference evidence="8 9" key="1">
    <citation type="journal article" date="2019" name="Nat. Ecol. Evol.">
        <title>Megaphylogeny resolves global patterns of mushroom evolution.</title>
        <authorList>
            <person name="Varga T."/>
            <person name="Krizsan K."/>
            <person name="Foldi C."/>
            <person name="Dima B."/>
            <person name="Sanchez-Garcia M."/>
            <person name="Sanchez-Ramirez S."/>
            <person name="Szollosi G.J."/>
            <person name="Szarkandi J.G."/>
            <person name="Papp V."/>
            <person name="Albert L."/>
            <person name="Andreopoulos W."/>
            <person name="Angelini C."/>
            <person name="Antonin V."/>
            <person name="Barry K.W."/>
            <person name="Bougher N.L."/>
            <person name="Buchanan P."/>
            <person name="Buyck B."/>
            <person name="Bense V."/>
            <person name="Catcheside P."/>
            <person name="Chovatia M."/>
            <person name="Cooper J."/>
            <person name="Damon W."/>
            <person name="Desjardin D."/>
            <person name="Finy P."/>
            <person name="Geml J."/>
            <person name="Haridas S."/>
            <person name="Hughes K."/>
            <person name="Justo A."/>
            <person name="Karasinski D."/>
            <person name="Kautmanova I."/>
            <person name="Kiss B."/>
            <person name="Kocsube S."/>
            <person name="Kotiranta H."/>
            <person name="LaButti K.M."/>
            <person name="Lechner B.E."/>
            <person name="Liimatainen K."/>
            <person name="Lipzen A."/>
            <person name="Lukacs Z."/>
            <person name="Mihaltcheva S."/>
            <person name="Morgado L.N."/>
            <person name="Niskanen T."/>
            <person name="Noordeloos M.E."/>
            <person name="Ohm R.A."/>
            <person name="Ortiz-Santana B."/>
            <person name="Ovrebo C."/>
            <person name="Racz N."/>
            <person name="Riley R."/>
            <person name="Savchenko A."/>
            <person name="Shiryaev A."/>
            <person name="Soop K."/>
            <person name="Spirin V."/>
            <person name="Szebenyi C."/>
            <person name="Tomsovsky M."/>
            <person name="Tulloss R.E."/>
            <person name="Uehling J."/>
            <person name="Grigoriev I.V."/>
            <person name="Vagvolgyi C."/>
            <person name="Papp T."/>
            <person name="Martin F.M."/>
            <person name="Miettinen O."/>
            <person name="Hibbett D.S."/>
            <person name="Nagy L.G."/>
        </authorList>
    </citation>
    <scope>NUCLEOTIDE SEQUENCE [LARGE SCALE GENOMIC DNA]</scope>
    <source>
        <strain evidence="8 9">CBS 121175</strain>
    </source>
</reference>
<evidence type="ECO:0000256" key="6">
    <source>
        <dbReference type="ARBA" id="ARBA00023211"/>
    </source>
</evidence>
<dbReference type="GO" id="GO:0005739">
    <property type="term" value="C:mitochondrion"/>
    <property type="evidence" value="ECO:0007669"/>
    <property type="project" value="TreeGrafter"/>
</dbReference>
<name>A0A5C3KQG8_COPMA</name>
<evidence type="ECO:0000256" key="3">
    <source>
        <dbReference type="ARBA" id="ARBA00022723"/>
    </source>
</evidence>
<gene>
    <name evidence="8" type="ORF">FA15DRAFT_671124</name>
</gene>
<dbReference type="PROSITE" id="PS51462">
    <property type="entry name" value="NUDIX"/>
    <property type="match status" value="1"/>
</dbReference>
<keyword evidence="9" id="KW-1185">Reference proteome</keyword>
<dbReference type="CDD" id="cd18870">
    <property type="entry name" value="NUDIX_AcylCoAdiphos_Nudt19"/>
    <property type="match status" value="1"/>
</dbReference>
<dbReference type="Pfam" id="PF00293">
    <property type="entry name" value="NUDIX"/>
    <property type="match status" value="1"/>
</dbReference>
<proteinExistence type="predicted"/>
<organism evidence="8 9">
    <name type="scientific">Coprinopsis marcescibilis</name>
    <name type="common">Agaric fungus</name>
    <name type="synonym">Psathyrella marcescibilis</name>
    <dbReference type="NCBI Taxonomy" id="230819"/>
    <lineage>
        <taxon>Eukaryota</taxon>
        <taxon>Fungi</taxon>
        <taxon>Dikarya</taxon>
        <taxon>Basidiomycota</taxon>
        <taxon>Agaricomycotina</taxon>
        <taxon>Agaricomycetes</taxon>
        <taxon>Agaricomycetidae</taxon>
        <taxon>Agaricales</taxon>
        <taxon>Agaricineae</taxon>
        <taxon>Psathyrellaceae</taxon>
        <taxon>Coprinopsis</taxon>
    </lineage>
</organism>
<dbReference type="AlphaFoldDB" id="A0A5C3KQG8"/>
<evidence type="ECO:0000259" key="7">
    <source>
        <dbReference type="PROSITE" id="PS51462"/>
    </source>
</evidence>
<dbReference type="STRING" id="230819.A0A5C3KQG8"/>
<keyword evidence="5" id="KW-0460">Magnesium</keyword>
<dbReference type="InterPro" id="IPR015797">
    <property type="entry name" value="NUDIX_hydrolase-like_dom_sf"/>
</dbReference>
<dbReference type="Proteomes" id="UP000307440">
    <property type="component" value="Unassembled WGS sequence"/>
</dbReference>
<dbReference type="GO" id="GO:0046872">
    <property type="term" value="F:metal ion binding"/>
    <property type="evidence" value="ECO:0007669"/>
    <property type="project" value="UniProtKB-KW"/>
</dbReference>
<accession>A0A5C3KQG8</accession>
<comment type="cofactor">
    <cofactor evidence="1">
        <name>Mn(2+)</name>
        <dbReference type="ChEBI" id="CHEBI:29035"/>
    </cofactor>
</comment>
<evidence type="ECO:0000313" key="9">
    <source>
        <dbReference type="Proteomes" id="UP000307440"/>
    </source>
</evidence>
<dbReference type="PANTHER" id="PTHR12318:SF0">
    <property type="entry name" value="ACYL-COENZYME A DIPHOSPHATASE NUDT19"/>
    <property type="match status" value="1"/>
</dbReference>
<dbReference type="InterPro" id="IPR039121">
    <property type="entry name" value="NUDT19"/>
</dbReference>
<feature type="domain" description="Nudix hydrolase" evidence="7">
    <location>
        <begin position="13"/>
        <end position="200"/>
    </location>
</feature>
<dbReference type="SUPFAM" id="SSF55811">
    <property type="entry name" value="Nudix"/>
    <property type="match status" value="1"/>
</dbReference>
<evidence type="ECO:0000256" key="2">
    <source>
        <dbReference type="ARBA" id="ARBA00001946"/>
    </source>
</evidence>
<dbReference type="GO" id="GO:0016818">
    <property type="term" value="F:hydrolase activity, acting on acid anhydrides, in phosphorus-containing anhydrides"/>
    <property type="evidence" value="ECO:0007669"/>
    <property type="project" value="InterPro"/>
</dbReference>
<dbReference type="InterPro" id="IPR000086">
    <property type="entry name" value="NUDIX_hydrolase_dom"/>
</dbReference>
<comment type="cofactor">
    <cofactor evidence="2">
        <name>Mg(2+)</name>
        <dbReference type="ChEBI" id="CHEBI:18420"/>
    </cofactor>
</comment>
<keyword evidence="3" id="KW-0479">Metal-binding</keyword>
<evidence type="ECO:0000313" key="8">
    <source>
        <dbReference type="EMBL" id="TFK22791.1"/>
    </source>
</evidence>
<evidence type="ECO:0000256" key="5">
    <source>
        <dbReference type="ARBA" id="ARBA00022842"/>
    </source>
</evidence>
<evidence type="ECO:0000256" key="4">
    <source>
        <dbReference type="ARBA" id="ARBA00022801"/>
    </source>
</evidence>
<dbReference type="Gene3D" id="3.90.79.10">
    <property type="entry name" value="Nucleoside Triphosphate Pyrophosphohydrolase"/>
    <property type="match status" value="1"/>
</dbReference>
<protein>
    <recommendedName>
        <fullName evidence="7">Nudix hydrolase domain-containing protein</fullName>
    </recommendedName>
</protein>
<keyword evidence="4" id="KW-0378">Hydrolase</keyword>
<dbReference type="OrthoDB" id="1695362at2759"/>